<dbReference type="EMBL" id="OM236516">
    <property type="protein sequence ID" value="UNY48871.1"/>
    <property type="molecule type" value="Genomic_DNA"/>
</dbReference>
<keyword evidence="2" id="KW-1185">Reference proteome</keyword>
<evidence type="ECO:0000313" key="1">
    <source>
        <dbReference type="EMBL" id="UNY48871.1"/>
    </source>
</evidence>
<accession>A0AAE9GAE2</accession>
<sequence length="255" mass="29186">MSDYIDKYKRRLNRNGADLGEAYSNNTIAFIESTFSASPTFRRIGVRSIENPEITEMDARVVEVERLGTLREVLFRPTSDGLNVGTYITFDKHTWLIFDRFSKDKVTVEQCNRKLKWKDRDGNLISLDCIASSQDLGSKAKQSKNEIEFNKYDVSLPLGQLFVFVELSDLTKQIRLNQRFIFGSNAYEVTGIDDTTMVREYGTESYGILQLTVKITTIKEEDDFVNRIAYNKYEDISTTTPVEGNPETGEGGMIW</sequence>
<protein>
    <submittedName>
        <fullName evidence="1">Uncharacterized protein</fullName>
    </submittedName>
</protein>
<dbReference type="Proteomes" id="UP000831021">
    <property type="component" value="Segment"/>
</dbReference>
<organism evidence="1 2">
    <name type="scientific">Bacillus phage FADO</name>
    <dbReference type="NCBI Taxonomy" id="2917160"/>
    <lineage>
        <taxon>Viruses</taxon>
        <taxon>Duplodnaviria</taxon>
        <taxon>Heunggongvirae</taxon>
        <taxon>Uroviricota</taxon>
        <taxon>Caudoviricetes</taxon>
        <taxon>Heleneionescovirinae</taxon>
        <taxon>Zhangjivirus</taxon>
        <taxon>Zhangjivirus fado</taxon>
    </lineage>
</organism>
<evidence type="ECO:0000313" key="2">
    <source>
        <dbReference type="Proteomes" id="UP000831021"/>
    </source>
</evidence>
<proteinExistence type="predicted"/>
<reference evidence="1 2" key="1">
    <citation type="submission" date="2022-01" db="EMBL/GenBank/DDBJ databases">
        <authorList>
            <person name="Stokar-Avihail A."/>
        </authorList>
    </citation>
    <scope>NUCLEOTIDE SEQUENCE [LARGE SCALE GENOMIC DNA]</scope>
</reference>
<gene>
    <name evidence="1" type="ORF">fado_156</name>
</gene>
<name>A0AAE9GAE2_9CAUD</name>